<accession>A0AAE3CJI8</accession>
<dbReference type="EMBL" id="JAAXYO010000039">
    <property type="protein sequence ID" value="MBU2787430.1"/>
    <property type="molecule type" value="Genomic_DNA"/>
</dbReference>
<dbReference type="AlphaFoldDB" id="A0AAE3CJI8"/>
<keyword evidence="1" id="KW-1133">Transmembrane helix</keyword>
<name>A0AAE3CJI8_9PROT</name>
<feature type="transmembrane region" description="Helical" evidence="1">
    <location>
        <begin position="69"/>
        <end position="88"/>
    </location>
</feature>
<feature type="transmembrane region" description="Helical" evidence="1">
    <location>
        <begin position="27"/>
        <end position="49"/>
    </location>
</feature>
<dbReference type="RefSeq" id="WP_215871997.1">
    <property type="nucleotide sequence ID" value="NZ_JAAXYO010000039.1"/>
</dbReference>
<dbReference type="Proteomes" id="UP001197378">
    <property type="component" value="Unassembled WGS sequence"/>
</dbReference>
<reference evidence="2" key="1">
    <citation type="journal article" date="2021" name="ISME J.">
        <title>Genomic evolution of the class Acidithiobacillia: deep-branching Proteobacteria living in extreme acidic conditions.</title>
        <authorList>
            <person name="Moya-Beltran A."/>
            <person name="Beard S."/>
            <person name="Rojas-Villalobos C."/>
            <person name="Issotta F."/>
            <person name="Gallardo Y."/>
            <person name="Ulloa R."/>
            <person name="Giaveno A."/>
            <person name="Degli Esposti M."/>
            <person name="Johnson D.B."/>
            <person name="Quatrini R."/>
        </authorList>
    </citation>
    <scope>NUCLEOTIDE SEQUENCE</scope>
    <source>
        <strain evidence="2">VAN18-1</strain>
    </source>
</reference>
<organism evidence="2 3">
    <name type="scientific">Igneacidithiobacillus copahuensis</name>
    <dbReference type="NCBI Taxonomy" id="2724909"/>
    <lineage>
        <taxon>Bacteria</taxon>
        <taxon>Pseudomonadati</taxon>
        <taxon>Pseudomonadota</taxon>
        <taxon>Acidithiobacillia</taxon>
        <taxon>Acidithiobacillales</taxon>
        <taxon>Acidithiobacillaceae</taxon>
        <taxon>Igneacidithiobacillus</taxon>
    </lineage>
</organism>
<gene>
    <name evidence="2" type="ORF">HFQ13_04250</name>
</gene>
<sequence length="102" mass="11273">MAKQEPEANEEAEVAAAPIPLWPKFRLWAIALAAAIAAASGTLLLPPAISFTAPFWAPYLLDVLRFLVLWYVASVVVRSLFFLAEWLLEALLPTRRFSSSSD</sequence>
<comment type="caution">
    <text evidence="2">The sequence shown here is derived from an EMBL/GenBank/DDBJ whole genome shotgun (WGS) entry which is preliminary data.</text>
</comment>
<keyword evidence="3" id="KW-1185">Reference proteome</keyword>
<evidence type="ECO:0000313" key="2">
    <source>
        <dbReference type="EMBL" id="MBU2787430.1"/>
    </source>
</evidence>
<protein>
    <submittedName>
        <fullName evidence="2">Uncharacterized protein</fullName>
    </submittedName>
</protein>
<proteinExistence type="predicted"/>
<evidence type="ECO:0000256" key="1">
    <source>
        <dbReference type="SAM" id="Phobius"/>
    </source>
</evidence>
<evidence type="ECO:0000313" key="3">
    <source>
        <dbReference type="Proteomes" id="UP001197378"/>
    </source>
</evidence>
<keyword evidence="1" id="KW-0472">Membrane</keyword>
<keyword evidence="1" id="KW-0812">Transmembrane</keyword>